<dbReference type="SUPFAM" id="SSF52096">
    <property type="entry name" value="ClpP/crotonase"/>
    <property type="match status" value="1"/>
</dbReference>
<dbReference type="Gene3D" id="3.90.226.10">
    <property type="entry name" value="2-enoyl-CoA Hydratase, Chain A, domain 1"/>
    <property type="match status" value="1"/>
</dbReference>
<evidence type="ECO:0000313" key="6">
    <source>
        <dbReference type="Proteomes" id="UP000467322"/>
    </source>
</evidence>
<evidence type="ECO:0000256" key="2">
    <source>
        <dbReference type="ARBA" id="ARBA00011915"/>
    </source>
</evidence>
<proteinExistence type="predicted"/>
<comment type="catalytic activity">
    <reaction evidence="1">
        <text>3-hydroxy-2-methylpropanoyl-CoA + H2O = 3-hydroxy-2-methylpropanoate + CoA + H(+)</text>
        <dbReference type="Rhea" id="RHEA:20888"/>
        <dbReference type="ChEBI" id="CHEBI:11805"/>
        <dbReference type="ChEBI" id="CHEBI:15377"/>
        <dbReference type="ChEBI" id="CHEBI:15378"/>
        <dbReference type="ChEBI" id="CHEBI:57287"/>
        <dbReference type="ChEBI" id="CHEBI:57340"/>
        <dbReference type="EC" id="3.1.2.4"/>
    </reaction>
</comment>
<keyword evidence="6" id="KW-1185">Reference proteome</keyword>
<dbReference type="CDD" id="cd06558">
    <property type="entry name" value="crotonase-like"/>
    <property type="match status" value="1"/>
</dbReference>
<evidence type="ECO:0000256" key="3">
    <source>
        <dbReference type="ARBA" id="ARBA00022801"/>
    </source>
</evidence>
<dbReference type="RefSeq" id="WP_161351127.1">
    <property type="nucleotide sequence ID" value="NZ_WTUX01000011.1"/>
</dbReference>
<evidence type="ECO:0000259" key="4">
    <source>
        <dbReference type="Pfam" id="PF16113"/>
    </source>
</evidence>
<dbReference type="PANTHER" id="PTHR43176:SF3">
    <property type="entry name" value="3-HYDROXYISOBUTYRYL-COA HYDROLASE, MITOCHONDRIAL"/>
    <property type="match status" value="1"/>
</dbReference>
<comment type="caution">
    <text evidence="5">The sequence shown here is derived from an EMBL/GenBank/DDBJ whole genome shotgun (WGS) entry which is preliminary data.</text>
</comment>
<reference evidence="5 6" key="1">
    <citation type="submission" date="2019-12" db="EMBL/GenBank/DDBJ databases">
        <title>Maritimibacter sp. nov. sp. isolated from sea sand.</title>
        <authorList>
            <person name="Kim J."/>
            <person name="Jeong S.E."/>
            <person name="Jung H.S."/>
            <person name="Jeon C.O."/>
        </authorList>
    </citation>
    <scope>NUCLEOTIDE SEQUENCE [LARGE SCALE GENOMIC DNA]</scope>
    <source>
        <strain evidence="5 6">DP07</strain>
    </source>
</reference>
<dbReference type="EC" id="3.1.2.4" evidence="2"/>
<feature type="domain" description="Enoyl-CoA hydratase/isomerase" evidence="4">
    <location>
        <begin position="13"/>
        <end position="331"/>
    </location>
</feature>
<dbReference type="AlphaFoldDB" id="A0A845M5N2"/>
<dbReference type="GO" id="GO:0016853">
    <property type="term" value="F:isomerase activity"/>
    <property type="evidence" value="ECO:0007669"/>
    <property type="project" value="UniProtKB-KW"/>
</dbReference>
<name>A0A845M5N2_9RHOB</name>
<dbReference type="EMBL" id="WTUX01000011">
    <property type="protein sequence ID" value="MZR13017.1"/>
    <property type="molecule type" value="Genomic_DNA"/>
</dbReference>
<dbReference type="InterPro" id="IPR045004">
    <property type="entry name" value="ECH_dom"/>
</dbReference>
<dbReference type="GO" id="GO:0003860">
    <property type="term" value="F:3-hydroxyisobutyryl-CoA hydrolase activity"/>
    <property type="evidence" value="ECO:0007669"/>
    <property type="project" value="UniProtKB-EC"/>
</dbReference>
<dbReference type="InterPro" id="IPR032259">
    <property type="entry name" value="HIBYL-CoA-H"/>
</dbReference>
<keyword evidence="3" id="KW-0378">Hydrolase</keyword>
<dbReference type="Proteomes" id="UP000467322">
    <property type="component" value="Unassembled WGS sequence"/>
</dbReference>
<sequence>MTEVSIRKMGRAGRITLTRPKALNSLSYQMCLDIEAALDDWREDDAVDLVVIDAESDKAFCAGGDIQAMYEHGLKGDYAFGRTFWRDEYRMNAKIAEYPKPIVAFMQGFVMGGGVGVGGHARIRVVGETTQVAMPETGIGLAPDVGGTYLLSRAPGKLGEYLGATSLRMNAGDAIHAGFADHYIEREFWLDLIAQLEETGDAGLVAPAATTPPEAPLKRAQEEIDRLFDGTPVEIAAKVDAADTEFGQSAAKALRRASPLSVCCTLANIARARNVDTVRQVLAFEYEYTYRSMEHGDFLEGIRAQIIDKDRDPKWRHARIEDVSEEDVARMLAPLGEDALSI</sequence>
<dbReference type="GO" id="GO:0005829">
    <property type="term" value="C:cytosol"/>
    <property type="evidence" value="ECO:0007669"/>
    <property type="project" value="TreeGrafter"/>
</dbReference>
<dbReference type="Pfam" id="PF16113">
    <property type="entry name" value="ECH_2"/>
    <property type="match status" value="1"/>
</dbReference>
<protein>
    <recommendedName>
        <fullName evidence="2">3-hydroxyisobutyryl-CoA hydrolase</fullName>
        <ecNumber evidence="2">3.1.2.4</ecNumber>
    </recommendedName>
</protein>
<dbReference type="PANTHER" id="PTHR43176">
    <property type="entry name" value="3-HYDROXYISOBUTYRYL-COA HYDROLASE-RELATED"/>
    <property type="match status" value="1"/>
</dbReference>
<accession>A0A845M5N2</accession>
<dbReference type="GO" id="GO:0006574">
    <property type="term" value="P:L-valine catabolic process"/>
    <property type="evidence" value="ECO:0007669"/>
    <property type="project" value="TreeGrafter"/>
</dbReference>
<evidence type="ECO:0000313" key="5">
    <source>
        <dbReference type="EMBL" id="MZR13017.1"/>
    </source>
</evidence>
<keyword evidence="5" id="KW-0413">Isomerase</keyword>
<gene>
    <name evidence="5" type="ORF">GQE99_08290</name>
</gene>
<dbReference type="NCBIfam" id="NF004127">
    <property type="entry name" value="PRK05617.1"/>
    <property type="match status" value="1"/>
</dbReference>
<organism evidence="5 6">
    <name type="scientific">Maritimibacter harenae</name>
    <dbReference type="NCBI Taxonomy" id="2606218"/>
    <lineage>
        <taxon>Bacteria</taxon>
        <taxon>Pseudomonadati</taxon>
        <taxon>Pseudomonadota</taxon>
        <taxon>Alphaproteobacteria</taxon>
        <taxon>Rhodobacterales</taxon>
        <taxon>Roseobacteraceae</taxon>
        <taxon>Maritimibacter</taxon>
    </lineage>
</organism>
<evidence type="ECO:0000256" key="1">
    <source>
        <dbReference type="ARBA" id="ARBA00001709"/>
    </source>
</evidence>
<dbReference type="InterPro" id="IPR029045">
    <property type="entry name" value="ClpP/crotonase-like_dom_sf"/>
</dbReference>